<feature type="domain" description="F-box" evidence="1">
    <location>
        <begin position="14"/>
        <end position="67"/>
    </location>
</feature>
<dbReference type="SUPFAM" id="SSF81383">
    <property type="entry name" value="F-box domain"/>
    <property type="match status" value="1"/>
</dbReference>
<evidence type="ECO:0000313" key="3">
    <source>
        <dbReference type="Proteomes" id="UP000027120"/>
    </source>
</evidence>
<dbReference type="AlphaFoldDB" id="A0A067F7I5"/>
<dbReference type="PANTHER" id="PTHR31900:SF27">
    <property type="entry name" value="FBD DOMAIN-CONTAINING PROTEIN"/>
    <property type="match status" value="1"/>
</dbReference>
<dbReference type="InterPro" id="IPR036047">
    <property type="entry name" value="F-box-like_dom_sf"/>
</dbReference>
<dbReference type="Proteomes" id="UP000027120">
    <property type="component" value="Unassembled WGS sequence"/>
</dbReference>
<evidence type="ECO:0000259" key="1">
    <source>
        <dbReference type="PROSITE" id="PS50181"/>
    </source>
</evidence>
<accession>A0A067F7I5</accession>
<organism evidence="2 3">
    <name type="scientific">Citrus sinensis</name>
    <name type="common">Sweet orange</name>
    <name type="synonym">Citrus aurantium var. sinensis</name>
    <dbReference type="NCBI Taxonomy" id="2711"/>
    <lineage>
        <taxon>Eukaryota</taxon>
        <taxon>Viridiplantae</taxon>
        <taxon>Streptophyta</taxon>
        <taxon>Embryophyta</taxon>
        <taxon>Tracheophyta</taxon>
        <taxon>Spermatophyta</taxon>
        <taxon>Magnoliopsida</taxon>
        <taxon>eudicotyledons</taxon>
        <taxon>Gunneridae</taxon>
        <taxon>Pentapetalae</taxon>
        <taxon>rosids</taxon>
        <taxon>malvids</taxon>
        <taxon>Sapindales</taxon>
        <taxon>Rutaceae</taxon>
        <taxon>Aurantioideae</taxon>
        <taxon>Citrus</taxon>
    </lineage>
</organism>
<gene>
    <name evidence="2" type="ORF">CISIN_1g038759mg</name>
</gene>
<dbReference type="PROSITE" id="PS50181">
    <property type="entry name" value="FBOX"/>
    <property type="match status" value="1"/>
</dbReference>
<protein>
    <recommendedName>
        <fullName evidence="1">F-box domain-containing protein</fullName>
    </recommendedName>
</protein>
<evidence type="ECO:0000313" key="2">
    <source>
        <dbReference type="EMBL" id="KDO62100.1"/>
    </source>
</evidence>
<proteinExistence type="predicted"/>
<name>A0A067F7I5_CITSI</name>
<reference evidence="2 3" key="1">
    <citation type="submission" date="2014-04" db="EMBL/GenBank/DDBJ databases">
        <authorList>
            <consortium name="International Citrus Genome Consortium"/>
            <person name="Gmitter F."/>
            <person name="Chen C."/>
            <person name="Farmerie W."/>
            <person name="Harkins T."/>
            <person name="Desany B."/>
            <person name="Mohiuddin M."/>
            <person name="Kodira C."/>
            <person name="Borodovsky M."/>
            <person name="Lomsadze A."/>
            <person name="Burns P."/>
            <person name="Jenkins J."/>
            <person name="Prochnik S."/>
            <person name="Shu S."/>
            <person name="Chapman J."/>
            <person name="Pitluck S."/>
            <person name="Schmutz J."/>
            <person name="Rokhsar D."/>
        </authorList>
    </citation>
    <scope>NUCLEOTIDE SEQUENCE</scope>
</reference>
<dbReference type="STRING" id="2711.A0A067F7I5"/>
<dbReference type="InterPro" id="IPR001810">
    <property type="entry name" value="F-box_dom"/>
</dbReference>
<sequence>MNFQYVHGRTWQDEDKVNTLPNFVFSNILIFLPIEDVVATSSLSRRWKPVWILVRNLCFDDDVAMGIVTVPGVRLAAFQVFVNSVIARTDPISIQIFSLRCVSPIPMAQLDLWVSKAIMRNVREMDIDLLEYERMHLPANICSLTTLEVLRLCSDFTLLNHSDGVCFPNLKILHIFMQYPKNRVTEKLFFSCLSLTELNIMVFILPYDPPANFIIRSATLNTLTFSYHHYVVIKALNLQHLCIVNHMLMEYEVHEMQSYNKQI</sequence>
<dbReference type="PANTHER" id="PTHR31900">
    <property type="entry name" value="F-BOX/RNI SUPERFAMILY PROTEIN-RELATED"/>
    <property type="match status" value="1"/>
</dbReference>
<dbReference type="PaxDb" id="2711-XP_006475128.1"/>
<dbReference type="EMBL" id="KK784921">
    <property type="protein sequence ID" value="KDO62100.1"/>
    <property type="molecule type" value="Genomic_DNA"/>
</dbReference>
<dbReference type="InterPro" id="IPR055411">
    <property type="entry name" value="LRR_FXL15/At3g58940/PEG3-like"/>
</dbReference>
<dbReference type="SUPFAM" id="SSF52047">
    <property type="entry name" value="RNI-like"/>
    <property type="match status" value="1"/>
</dbReference>
<dbReference type="InterPro" id="IPR050232">
    <property type="entry name" value="FBL13/AtMIF1-like"/>
</dbReference>
<dbReference type="Pfam" id="PF24758">
    <property type="entry name" value="LRR_At5g56370"/>
    <property type="match status" value="1"/>
</dbReference>
<keyword evidence="3" id="KW-1185">Reference proteome</keyword>